<dbReference type="Proteomes" id="UP001140091">
    <property type="component" value="Unassembled WGS sequence"/>
</dbReference>
<sequence>MPSQTPSISGLSLSAFGWPGLPQLPHAWTKEDQADYEQSIARLTVAANLLLSWVDNPEWLAFLDQFLPQLTPISQKVLTKHVIPAVVHKADGWTGLNQHHIIGFMVTLEGKVYTVDVVDVSMERKNAENFLVLLEAAVRKAKSNMGVKIGCIVTDASGTHSILTLRHAQTFKINKQANFIVGDYFWTSDNNLMAITDQARTPTLTIT</sequence>
<dbReference type="AlphaFoldDB" id="A0A9W8MCQ8"/>
<organism evidence="1 2">
    <name type="scientific">Candolleomyces eurysporus</name>
    <dbReference type="NCBI Taxonomy" id="2828524"/>
    <lineage>
        <taxon>Eukaryota</taxon>
        <taxon>Fungi</taxon>
        <taxon>Dikarya</taxon>
        <taxon>Basidiomycota</taxon>
        <taxon>Agaricomycotina</taxon>
        <taxon>Agaricomycetes</taxon>
        <taxon>Agaricomycetidae</taxon>
        <taxon>Agaricales</taxon>
        <taxon>Agaricineae</taxon>
        <taxon>Psathyrellaceae</taxon>
        <taxon>Candolleomyces</taxon>
    </lineage>
</organism>
<keyword evidence="2" id="KW-1185">Reference proteome</keyword>
<gene>
    <name evidence="1" type="ORF">H1R20_g11390</name>
</gene>
<dbReference type="EMBL" id="JANBPK010001128">
    <property type="protein sequence ID" value="KAJ2925701.1"/>
    <property type="molecule type" value="Genomic_DNA"/>
</dbReference>
<comment type="caution">
    <text evidence="1">The sequence shown here is derived from an EMBL/GenBank/DDBJ whole genome shotgun (WGS) entry which is preliminary data.</text>
</comment>
<proteinExistence type="predicted"/>
<reference evidence="1" key="1">
    <citation type="submission" date="2022-06" db="EMBL/GenBank/DDBJ databases">
        <title>Genome Sequence of Candolleomyces eurysporus.</title>
        <authorList>
            <person name="Buettner E."/>
        </authorList>
    </citation>
    <scope>NUCLEOTIDE SEQUENCE</scope>
    <source>
        <strain evidence="1">VTCC 930004</strain>
    </source>
</reference>
<accession>A0A9W8MCQ8</accession>
<evidence type="ECO:0000313" key="2">
    <source>
        <dbReference type="Proteomes" id="UP001140091"/>
    </source>
</evidence>
<name>A0A9W8MCQ8_9AGAR</name>
<protein>
    <submittedName>
        <fullName evidence="1">Uncharacterized protein</fullName>
    </submittedName>
</protein>
<dbReference type="OrthoDB" id="2423954at2759"/>
<feature type="non-terminal residue" evidence="1">
    <location>
        <position position="207"/>
    </location>
</feature>
<evidence type="ECO:0000313" key="1">
    <source>
        <dbReference type="EMBL" id="KAJ2925701.1"/>
    </source>
</evidence>